<gene>
    <name evidence="2" type="ORF">ACWI_31980</name>
</gene>
<dbReference type="AlphaFoldDB" id="A0A1F2PF46"/>
<dbReference type="STRING" id="52694.ACWI_31980"/>
<reference evidence="2 3" key="1">
    <citation type="submission" date="2015-09" db="EMBL/GenBank/DDBJ databases">
        <title>Genome sequence of Acetobacterium wieringae DSM 1911.</title>
        <authorList>
            <person name="Poehlein A."/>
            <person name="Bengelsdorf F.R."/>
            <person name="Schiel-Bengelsdorf B."/>
            <person name="Duerre P."/>
            <person name="Daniel R."/>
        </authorList>
    </citation>
    <scope>NUCLEOTIDE SEQUENCE [LARGE SCALE GENOMIC DNA]</scope>
    <source>
        <strain evidence="2 3">DSM 1911</strain>
    </source>
</reference>
<proteinExistence type="predicted"/>
<dbReference type="EMBL" id="LKEU01000042">
    <property type="protein sequence ID" value="OFV69341.1"/>
    <property type="molecule type" value="Genomic_DNA"/>
</dbReference>
<feature type="transmembrane region" description="Helical" evidence="1">
    <location>
        <begin position="121"/>
        <end position="141"/>
    </location>
</feature>
<protein>
    <submittedName>
        <fullName evidence="2">Uncharacterized protein</fullName>
    </submittedName>
</protein>
<keyword evidence="1" id="KW-0812">Transmembrane</keyword>
<keyword evidence="1" id="KW-0472">Membrane</keyword>
<feature type="transmembrane region" description="Helical" evidence="1">
    <location>
        <begin position="65"/>
        <end position="84"/>
    </location>
</feature>
<evidence type="ECO:0000313" key="3">
    <source>
        <dbReference type="Proteomes" id="UP000176244"/>
    </source>
</evidence>
<organism evidence="2 3">
    <name type="scientific">Acetobacterium wieringae</name>
    <dbReference type="NCBI Taxonomy" id="52694"/>
    <lineage>
        <taxon>Bacteria</taxon>
        <taxon>Bacillati</taxon>
        <taxon>Bacillota</taxon>
        <taxon>Clostridia</taxon>
        <taxon>Eubacteriales</taxon>
        <taxon>Eubacteriaceae</taxon>
        <taxon>Acetobacterium</taxon>
    </lineage>
</organism>
<keyword evidence="1" id="KW-1133">Transmembrane helix</keyword>
<dbReference type="RefSeq" id="WP_070372453.1">
    <property type="nucleotide sequence ID" value="NZ_LKEU01000042.1"/>
</dbReference>
<dbReference type="Proteomes" id="UP000176244">
    <property type="component" value="Unassembled WGS sequence"/>
</dbReference>
<feature type="transmembrane region" description="Helical" evidence="1">
    <location>
        <begin position="12"/>
        <end position="30"/>
    </location>
</feature>
<comment type="caution">
    <text evidence="2">The sequence shown here is derived from an EMBL/GenBank/DDBJ whole genome shotgun (WGS) entry which is preliminary data.</text>
</comment>
<evidence type="ECO:0000256" key="1">
    <source>
        <dbReference type="SAM" id="Phobius"/>
    </source>
</evidence>
<feature type="transmembrane region" description="Helical" evidence="1">
    <location>
        <begin position="90"/>
        <end position="109"/>
    </location>
</feature>
<dbReference type="OrthoDB" id="1641596at2"/>
<name>A0A1F2PF46_9FIRM</name>
<evidence type="ECO:0000313" key="2">
    <source>
        <dbReference type="EMBL" id="OFV69341.1"/>
    </source>
</evidence>
<accession>A0A1F2PF46</accession>
<feature type="transmembrane region" description="Helical" evidence="1">
    <location>
        <begin position="147"/>
        <end position="172"/>
    </location>
</feature>
<sequence length="443" mass="49165">MSAFKNTAPVVWLLIAIAVFIGGMIMLLDVKLAWDIIITGISIMLVVVGIMYLSAIFLKKDESRLKELGIGLLCLFGGIFTYANPQFLKVPFSFVIGMLGIIIGCFVLISSLKLKSDGAPWGWTMLVALVYIGLGIDMAFFATTGRIFGIIFGVYLIFFAFNIFGDALVSLMKHNSGAQKAKKHMRVSLPLVFAAFLPMRMLKKVNQLVEEEPDALLLLEDHSIERTTDMEIFIHTREGLIPGMGHVDASIGECVYSYGNYDDSTWKLGGFLADGVLVEMPKEEHVKQALKVEKKILMGYGLSLTPEQKSGVQEQLEKLLSQTMPWEPKAEQADKGEIAGEPRDFSDVSSQLYNDAKASFYKFKQGNEFKTYYALGTNCVKLVDTIVGKTGIDLIKVNGIITPGAYLDYLDRLYDRGDSIVVSRTLYQDIENNMAKDNRVSSV</sequence>
<feature type="transmembrane region" description="Helical" evidence="1">
    <location>
        <begin position="36"/>
        <end position="58"/>
    </location>
</feature>